<dbReference type="OrthoDB" id="1673646at2"/>
<protein>
    <submittedName>
        <fullName evidence="3">Diguanylate phosphodiesterase</fullName>
    </submittedName>
</protein>
<dbReference type="KEGG" id="rox:BV494_24300"/>
<dbReference type="SUPFAM" id="SSF54975">
    <property type="entry name" value="Acylphosphatase/BLUF domain-like"/>
    <property type="match status" value="1"/>
</dbReference>
<dbReference type="InterPro" id="IPR050706">
    <property type="entry name" value="Cyclic-di-GMP_PDE-like"/>
</dbReference>
<dbReference type="RefSeq" id="WP_104925358.1">
    <property type="nucleotide sequence ID" value="NZ_CP019064.1"/>
</dbReference>
<organism evidence="3 4">
    <name type="scientific">Rahnella sikkimica</name>
    <dbReference type="NCBI Taxonomy" id="1805933"/>
    <lineage>
        <taxon>Bacteria</taxon>
        <taxon>Pseudomonadati</taxon>
        <taxon>Pseudomonadota</taxon>
        <taxon>Gammaproteobacteria</taxon>
        <taxon>Enterobacterales</taxon>
        <taxon>Yersiniaceae</taxon>
        <taxon>Rahnella</taxon>
    </lineage>
</organism>
<dbReference type="GO" id="GO:0009882">
    <property type="term" value="F:blue light photoreceptor activity"/>
    <property type="evidence" value="ECO:0007669"/>
    <property type="project" value="InterPro"/>
</dbReference>
<dbReference type="Gene3D" id="3.30.70.100">
    <property type="match status" value="1"/>
</dbReference>
<evidence type="ECO:0000313" key="3">
    <source>
        <dbReference type="EMBL" id="AVF38028.1"/>
    </source>
</evidence>
<keyword evidence="3" id="KW-0614">Plasmid</keyword>
<name>A0A2L1UYU7_9GAMM</name>
<dbReference type="GO" id="GO:0071949">
    <property type="term" value="F:FAD binding"/>
    <property type="evidence" value="ECO:0007669"/>
    <property type="project" value="InterPro"/>
</dbReference>
<dbReference type="EMBL" id="CP019064">
    <property type="protein sequence ID" value="AVF38028.1"/>
    <property type="molecule type" value="Genomic_DNA"/>
</dbReference>
<proteinExistence type="predicted"/>
<dbReference type="AlphaFoldDB" id="A0A2L1UYU7"/>
<dbReference type="InterPro" id="IPR036046">
    <property type="entry name" value="Acylphosphatase-like_dom_sf"/>
</dbReference>
<dbReference type="SMART" id="SM01034">
    <property type="entry name" value="BLUF"/>
    <property type="match status" value="1"/>
</dbReference>
<dbReference type="InterPro" id="IPR007024">
    <property type="entry name" value="BLUF_domain"/>
</dbReference>
<evidence type="ECO:0000313" key="4">
    <source>
        <dbReference type="Proteomes" id="UP000239197"/>
    </source>
</evidence>
<dbReference type="GO" id="GO:0071111">
    <property type="term" value="F:cyclic-guanylate-specific phosphodiesterase activity"/>
    <property type="evidence" value="ECO:0007669"/>
    <property type="project" value="InterPro"/>
</dbReference>
<reference evidence="4" key="1">
    <citation type="submission" date="2017-01" db="EMBL/GenBank/DDBJ databases">
        <title>Genome sequence of Rouxiella sp. ERMR1:05.</title>
        <authorList>
            <person name="Kumar R."/>
            <person name="Singh D."/>
            <person name="Kumar S."/>
        </authorList>
    </citation>
    <scope>NUCLEOTIDE SEQUENCE [LARGE SCALE GENOMIC DNA]</scope>
    <source>
        <strain evidence="4">ERMR1:05</strain>
        <plasmid evidence="4">unnamed2</plasmid>
    </source>
</reference>
<dbReference type="Pfam" id="PF00563">
    <property type="entry name" value="EAL"/>
    <property type="match status" value="1"/>
</dbReference>
<dbReference type="Proteomes" id="UP000239197">
    <property type="component" value="Plasmid unnamed2"/>
</dbReference>
<geneLocation type="plasmid" evidence="3 4">
    <name>unnamed2</name>
</geneLocation>
<dbReference type="PROSITE" id="PS50883">
    <property type="entry name" value="EAL"/>
    <property type="match status" value="1"/>
</dbReference>
<keyword evidence="4" id="KW-1185">Reference proteome</keyword>
<dbReference type="Pfam" id="PF04940">
    <property type="entry name" value="BLUF"/>
    <property type="match status" value="1"/>
</dbReference>
<dbReference type="Gene3D" id="3.20.20.450">
    <property type="entry name" value="EAL domain"/>
    <property type="match status" value="1"/>
</dbReference>
<dbReference type="InterPro" id="IPR001633">
    <property type="entry name" value="EAL_dom"/>
</dbReference>
<dbReference type="SUPFAM" id="SSF141868">
    <property type="entry name" value="EAL domain-like"/>
    <property type="match status" value="1"/>
</dbReference>
<evidence type="ECO:0000259" key="2">
    <source>
        <dbReference type="PROSITE" id="PS50925"/>
    </source>
</evidence>
<evidence type="ECO:0000259" key="1">
    <source>
        <dbReference type="PROSITE" id="PS50883"/>
    </source>
</evidence>
<dbReference type="SMART" id="SM00052">
    <property type="entry name" value="EAL"/>
    <property type="match status" value="1"/>
</dbReference>
<dbReference type="PANTHER" id="PTHR33121">
    <property type="entry name" value="CYCLIC DI-GMP PHOSPHODIESTERASE PDEF"/>
    <property type="match status" value="1"/>
</dbReference>
<accession>A0A2L1UYU7</accession>
<dbReference type="InterPro" id="IPR035919">
    <property type="entry name" value="EAL_sf"/>
</dbReference>
<dbReference type="PROSITE" id="PS50925">
    <property type="entry name" value="BLUF"/>
    <property type="match status" value="1"/>
</dbReference>
<feature type="domain" description="BLUF" evidence="2">
    <location>
        <begin position="2"/>
        <end position="93"/>
    </location>
</feature>
<feature type="domain" description="EAL" evidence="1">
    <location>
        <begin position="155"/>
        <end position="403"/>
    </location>
</feature>
<dbReference type="CDD" id="cd01948">
    <property type="entry name" value="EAL"/>
    <property type="match status" value="1"/>
</dbReference>
<sequence length="410" mass="45094">MLSTLIYRSRICEGLSPSSLEGMISHASSKNELSSVTGILLFDGTHFFQLLEGPEKAVSSIFETICADSRHHNVVELMRDYAPARRFGKVGMEIFDLQSYSEDFVLQAVLDKGTSKYRLTYDDRALQFLCTFVQARERDNYLDIPQAEVWSFQADGICKTPEVVSLPDLKDIGFTFQPIIDPLSLEILSYESALCGPAGASAISYYSKVTHKNIYEADLEAQKLAISVAKKLGIGDKTLTLKFLPMTLITVPDAITALLGEIEKQGLVAEQIVIAITENSEKTRDDNLAEVLKQLKASGMRLAIDDFGSGSAGLLLLTRFQPEKIMVDQGIIRDVHKSGPKQAIVQAIIKFCSSLEISVIATGIIKPEEWMWLDAAGISNFQGELFASPALNAFPAVNWPEADEIVIKAS</sequence>
<dbReference type="PANTHER" id="PTHR33121:SF15">
    <property type="entry name" value="BLUE LIGHT- AND TEMPERATURE-REGULATED ANTIREPRESSOR BLUF"/>
    <property type="match status" value="1"/>
</dbReference>
<gene>
    <name evidence="3" type="ORF">BV494_24300</name>
</gene>